<evidence type="ECO:0000256" key="15">
    <source>
        <dbReference type="ARBA" id="ARBA00023201"/>
    </source>
</evidence>
<dbReference type="AlphaFoldDB" id="A0A4P8L509"/>
<evidence type="ECO:0000256" key="6">
    <source>
        <dbReference type="ARBA" id="ARBA00022643"/>
    </source>
</evidence>
<feature type="domain" description="FMN-binding" evidence="17">
    <location>
        <begin position="102"/>
        <end position="200"/>
    </location>
</feature>
<dbReference type="RefSeq" id="WP_137425386.1">
    <property type="nucleotide sequence ID" value="NZ_CP040098.1"/>
</dbReference>
<dbReference type="OrthoDB" id="9786835at2"/>
<keyword evidence="7 16" id="KW-0812">Transmembrane</keyword>
<evidence type="ECO:0000256" key="12">
    <source>
        <dbReference type="ARBA" id="ARBA00023065"/>
    </source>
</evidence>
<evidence type="ECO:0000256" key="11">
    <source>
        <dbReference type="ARBA" id="ARBA00023053"/>
    </source>
</evidence>
<feature type="transmembrane region" description="Helical" evidence="16">
    <location>
        <begin position="6"/>
        <end position="29"/>
    </location>
</feature>
<evidence type="ECO:0000256" key="5">
    <source>
        <dbReference type="ARBA" id="ARBA00022630"/>
    </source>
</evidence>
<dbReference type="GO" id="GO:0016020">
    <property type="term" value="C:membrane"/>
    <property type="evidence" value="ECO:0007669"/>
    <property type="project" value="InterPro"/>
</dbReference>
<dbReference type="InterPro" id="IPR007329">
    <property type="entry name" value="FMN-bd"/>
</dbReference>
<dbReference type="Proteomes" id="UP000298602">
    <property type="component" value="Chromosome"/>
</dbReference>
<name>A0A4P8L509_9BACT</name>
<dbReference type="SMART" id="SM00900">
    <property type="entry name" value="FMN_bind"/>
    <property type="match status" value="1"/>
</dbReference>
<keyword evidence="11" id="KW-0915">Sodium</keyword>
<keyword evidence="4" id="KW-0597">Phosphoprotein</keyword>
<evidence type="ECO:0000256" key="1">
    <source>
        <dbReference type="ARBA" id="ARBA00022448"/>
    </source>
</evidence>
<sequence length="246" mass="27118">MNPSRAFSVVYMFAVSLVFMSLVAGIYVLNAERIELNEQIKLQGIILRVLQVPVPPDAEKETVVRIFSQRVTTVAEDGKTLYVARNEDGAVTGYAFPLYGPGFWGSIRGMMAVDPELKTVLGIAFYSHSETPGLGGRITEAWFQDQFKGKPLMAPEPGGNYFELRPPGTADQPNEVDAVTGATETSRRLEVFLNRNLKEYLAWIEANKTRLSGGRDTAGRGRARTHPGVPISRRSFSCRFECPVGA</sequence>
<protein>
    <submittedName>
        <fullName evidence="18">FMN-binding protein</fullName>
    </submittedName>
</protein>
<evidence type="ECO:0000256" key="7">
    <source>
        <dbReference type="ARBA" id="ARBA00022692"/>
    </source>
</evidence>
<dbReference type="Pfam" id="PF04205">
    <property type="entry name" value="FMN_bind"/>
    <property type="match status" value="1"/>
</dbReference>
<evidence type="ECO:0000256" key="4">
    <source>
        <dbReference type="ARBA" id="ARBA00022553"/>
    </source>
</evidence>
<keyword evidence="2" id="KW-1003">Cell membrane</keyword>
<dbReference type="EMBL" id="CP040098">
    <property type="protein sequence ID" value="QCQ23106.1"/>
    <property type="molecule type" value="Genomic_DNA"/>
</dbReference>
<keyword evidence="12" id="KW-0406">Ion transport</keyword>
<evidence type="ECO:0000256" key="13">
    <source>
        <dbReference type="ARBA" id="ARBA00023075"/>
    </source>
</evidence>
<keyword evidence="14 16" id="KW-0472">Membrane</keyword>
<dbReference type="GO" id="GO:0006814">
    <property type="term" value="P:sodium ion transport"/>
    <property type="evidence" value="ECO:0007669"/>
    <property type="project" value="UniProtKB-KW"/>
</dbReference>
<reference evidence="18 19" key="1">
    <citation type="submission" date="2019-05" db="EMBL/GenBank/DDBJ databases">
        <title>The Complete Genome Sequence of the n-alkane-degrading Desulfoglaeba alkanexedens ALDC reveals multiple alkylsuccinate synthase gene clusters.</title>
        <authorList>
            <person name="Callaghan A.V."/>
            <person name="Davidova I.A."/>
            <person name="Duncan K.E."/>
            <person name="Morris B."/>
            <person name="McInerney M.J."/>
        </authorList>
    </citation>
    <scope>NUCLEOTIDE SEQUENCE [LARGE SCALE GENOMIC DNA]</scope>
    <source>
        <strain evidence="18 19">ALDC</strain>
    </source>
</reference>
<dbReference type="KEGG" id="dax:FDQ92_13545"/>
<keyword evidence="3" id="KW-0997">Cell inner membrane</keyword>
<evidence type="ECO:0000313" key="18">
    <source>
        <dbReference type="EMBL" id="QCQ23106.1"/>
    </source>
</evidence>
<keyword evidence="6" id="KW-0288">FMN</keyword>
<gene>
    <name evidence="18" type="ORF">FDQ92_13545</name>
</gene>
<evidence type="ECO:0000313" key="19">
    <source>
        <dbReference type="Proteomes" id="UP000298602"/>
    </source>
</evidence>
<evidence type="ECO:0000256" key="9">
    <source>
        <dbReference type="ARBA" id="ARBA00022989"/>
    </source>
</evidence>
<dbReference type="GO" id="GO:0016655">
    <property type="term" value="F:oxidoreductase activity, acting on NAD(P)H, quinone or similar compound as acceptor"/>
    <property type="evidence" value="ECO:0007669"/>
    <property type="project" value="InterPro"/>
</dbReference>
<keyword evidence="9 16" id="KW-1133">Transmembrane helix</keyword>
<reference evidence="18 19" key="2">
    <citation type="submission" date="2019-05" db="EMBL/GenBank/DDBJ databases">
        <authorList>
            <person name="Suflita J.M."/>
            <person name="Marks C.R."/>
        </authorList>
    </citation>
    <scope>NUCLEOTIDE SEQUENCE [LARGE SCALE GENOMIC DNA]</scope>
    <source>
        <strain evidence="18 19">ALDC</strain>
    </source>
</reference>
<keyword evidence="1" id="KW-0813">Transport</keyword>
<keyword evidence="5" id="KW-0285">Flavoprotein</keyword>
<keyword evidence="15" id="KW-0739">Sodium transport</keyword>
<evidence type="ECO:0000259" key="17">
    <source>
        <dbReference type="SMART" id="SM00900"/>
    </source>
</evidence>
<keyword evidence="10" id="KW-0520">NAD</keyword>
<keyword evidence="19" id="KW-1185">Reference proteome</keyword>
<proteinExistence type="predicted"/>
<dbReference type="InterPro" id="IPR010204">
    <property type="entry name" value="NqrC"/>
</dbReference>
<evidence type="ECO:0000256" key="10">
    <source>
        <dbReference type="ARBA" id="ARBA00023027"/>
    </source>
</evidence>
<evidence type="ECO:0000256" key="2">
    <source>
        <dbReference type="ARBA" id="ARBA00022475"/>
    </source>
</evidence>
<keyword evidence="13" id="KW-0830">Ubiquinone</keyword>
<dbReference type="PANTHER" id="PTHR37838:SF1">
    <property type="entry name" value="NA(+)-TRANSLOCATING NADH-QUINONE REDUCTASE SUBUNIT C"/>
    <property type="match status" value="1"/>
</dbReference>
<keyword evidence="8" id="KW-1278">Translocase</keyword>
<organism evidence="18 19">
    <name type="scientific">Desulfoglaeba alkanexedens ALDC</name>
    <dbReference type="NCBI Taxonomy" id="980445"/>
    <lineage>
        <taxon>Bacteria</taxon>
        <taxon>Pseudomonadati</taxon>
        <taxon>Thermodesulfobacteriota</taxon>
        <taxon>Syntrophobacteria</taxon>
        <taxon>Syntrophobacterales</taxon>
        <taxon>Syntrophobacteraceae</taxon>
        <taxon>Desulfoglaeba</taxon>
    </lineage>
</organism>
<accession>A0A4P8L509</accession>
<evidence type="ECO:0000256" key="16">
    <source>
        <dbReference type="SAM" id="Phobius"/>
    </source>
</evidence>
<evidence type="ECO:0000256" key="8">
    <source>
        <dbReference type="ARBA" id="ARBA00022967"/>
    </source>
</evidence>
<evidence type="ECO:0000256" key="14">
    <source>
        <dbReference type="ARBA" id="ARBA00023136"/>
    </source>
</evidence>
<dbReference type="PANTHER" id="PTHR37838">
    <property type="entry name" value="NA(+)-TRANSLOCATING NADH-QUINONE REDUCTASE SUBUNIT C"/>
    <property type="match status" value="1"/>
</dbReference>
<dbReference type="GO" id="GO:0010181">
    <property type="term" value="F:FMN binding"/>
    <property type="evidence" value="ECO:0007669"/>
    <property type="project" value="InterPro"/>
</dbReference>
<evidence type="ECO:0000256" key="3">
    <source>
        <dbReference type="ARBA" id="ARBA00022519"/>
    </source>
</evidence>